<dbReference type="Gene3D" id="3.30.2090.10">
    <property type="entry name" value="Multidrug efflux transporter AcrB TolC docking domain, DN and DC subdomains"/>
    <property type="match status" value="2"/>
</dbReference>
<dbReference type="Gene3D" id="1.20.1640.10">
    <property type="entry name" value="Multidrug efflux transporter AcrB transmembrane domain"/>
    <property type="match status" value="2"/>
</dbReference>
<dbReference type="STRING" id="947013.SAMN04488109_1215"/>
<feature type="transmembrane region" description="Helical" evidence="1">
    <location>
        <begin position="463"/>
        <end position="487"/>
    </location>
</feature>
<dbReference type="AlphaFoldDB" id="A0A1M5LHQ3"/>
<feature type="transmembrane region" description="Helical" evidence="1">
    <location>
        <begin position="524"/>
        <end position="543"/>
    </location>
</feature>
<dbReference type="PANTHER" id="PTHR32063">
    <property type="match status" value="1"/>
</dbReference>
<feature type="transmembrane region" description="Helical" evidence="1">
    <location>
        <begin position="431"/>
        <end position="451"/>
    </location>
</feature>
<feature type="transmembrane region" description="Helical" evidence="1">
    <location>
        <begin position="882"/>
        <end position="902"/>
    </location>
</feature>
<feature type="transmembrane region" description="Helical" evidence="1">
    <location>
        <begin position="908"/>
        <end position="933"/>
    </location>
</feature>
<feature type="transmembrane region" description="Helical" evidence="1">
    <location>
        <begin position="857"/>
        <end position="875"/>
    </location>
</feature>
<name>A0A1M5LHQ3_9BACT</name>
<dbReference type="InterPro" id="IPR001036">
    <property type="entry name" value="Acrflvin-R"/>
</dbReference>
<feature type="transmembrane region" description="Helical" evidence="1">
    <location>
        <begin position="985"/>
        <end position="1008"/>
    </location>
</feature>
<reference evidence="2 3" key="1">
    <citation type="submission" date="2016-11" db="EMBL/GenBank/DDBJ databases">
        <authorList>
            <person name="Jaros S."/>
            <person name="Januszkiewicz K."/>
            <person name="Wedrychowicz H."/>
        </authorList>
    </citation>
    <scope>NUCLEOTIDE SEQUENCE [LARGE SCALE GENOMIC DNA]</scope>
    <source>
        <strain evidence="2 3">DSM 24574</strain>
    </source>
</reference>
<feature type="transmembrane region" description="Helical" evidence="1">
    <location>
        <begin position="364"/>
        <end position="384"/>
    </location>
</feature>
<dbReference type="Pfam" id="PF00873">
    <property type="entry name" value="ACR_tran"/>
    <property type="match status" value="1"/>
</dbReference>
<evidence type="ECO:0000256" key="1">
    <source>
        <dbReference type="SAM" id="Phobius"/>
    </source>
</evidence>
<proteinExistence type="predicted"/>
<keyword evidence="3" id="KW-1185">Reference proteome</keyword>
<dbReference type="GO" id="GO:0042910">
    <property type="term" value="F:xenobiotic transmembrane transporter activity"/>
    <property type="evidence" value="ECO:0007669"/>
    <property type="project" value="TreeGrafter"/>
</dbReference>
<feature type="transmembrane region" description="Helical" evidence="1">
    <location>
        <begin position="954"/>
        <end position="973"/>
    </location>
</feature>
<dbReference type="Gene3D" id="3.30.70.1320">
    <property type="entry name" value="Multidrug efflux transporter AcrB pore domain like"/>
    <property type="match status" value="1"/>
</dbReference>
<dbReference type="Proteomes" id="UP000184212">
    <property type="component" value="Unassembled WGS sequence"/>
</dbReference>
<feature type="transmembrane region" description="Helical" evidence="1">
    <location>
        <begin position="338"/>
        <end position="357"/>
    </location>
</feature>
<keyword evidence="1" id="KW-0472">Membrane</keyword>
<dbReference type="RefSeq" id="WP_073131957.1">
    <property type="nucleotide sequence ID" value="NZ_FQWQ01000001.1"/>
</dbReference>
<dbReference type="GO" id="GO:0005886">
    <property type="term" value="C:plasma membrane"/>
    <property type="evidence" value="ECO:0007669"/>
    <property type="project" value="TreeGrafter"/>
</dbReference>
<dbReference type="SUPFAM" id="SSF82714">
    <property type="entry name" value="Multidrug efflux transporter AcrB TolC docking domain, DN and DC subdomains"/>
    <property type="match status" value="2"/>
</dbReference>
<evidence type="ECO:0000313" key="2">
    <source>
        <dbReference type="EMBL" id="SHG64496.1"/>
    </source>
</evidence>
<keyword evidence="1" id="KW-0812">Transmembrane</keyword>
<dbReference type="OrthoDB" id="9758940at2"/>
<dbReference type="FunFam" id="3.30.70.1430:FF:000001">
    <property type="entry name" value="Efflux pump membrane transporter"/>
    <property type="match status" value="1"/>
</dbReference>
<dbReference type="EMBL" id="FQWQ01000001">
    <property type="protein sequence ID" value="SHG64496.1"/>
    <property type="molecule type" value="Genomic_DNA"/>
</dbReference>
<accession>A0A1M5LHQ3</accession>
<evidence type="ECO:0000313" key="3">
    <source>
        <dbReference type="Proteomes" id="UP000184212"/>
    </source>
</evidence>
<feature type="transmembrane region" description="Helical" evidence="1">
    <location>
        <begin position="390"/>
        <end position="411"/>
    </location>
</feature>
<dbReference type="SUPFAM" id="SSF82866">
    <property type="entry name" value="Multidrug efflux transporter AcrB transmembrane domain"/>
    <property type="match status" value="2"/>
</dbReference>
<feature type="transmembrane region" description="Helical" evidence="1">
    <location>
        <begin position="12"/>
        <end position="34"/>
    </location>
</feature>
<gene>
    <name evidence="2" type="ORF">SAMN04488109_1215</name>
</gene>
<organism evidence="2 3">
    <name type="scientific">Chryseolinea serpens</name>
    <dbReference type="NCBI Taxonomy" id="947013"/>
    <lineage>
        <taxon>Bacteria</taxon>
        <taxon>Pseudomonadati</taxon>
        <taxon>Bacteroidota</taxon>
        <taxon>Cytophagia</taxon>
        <taxon>Cytophagales</taxon>
        <taxon>Fulvivirgaceae</taxon>
        <taxon>Chryseolinea</taxon>
    </lineage>
</organism>
<dbReference type="SUPFAM" id="SSF82693">
    <property type="entry name" value="Multidrug efflux transporter AcrB pore domain, PN1, PN2, PC1 and PC2 subdomains"/>
    <property type="match status" value="3"/>
</dbReference>
<dbReference type="InterPro" id="IPR027463">
    <property type="entry name" value="AcrB_DN_DC_subdom"/>
</dbReference>
<sequence length="1036" mass="113858">MNISELSLKRPVLAVVMNVIIVIFGAIGFSFLGVRDYPAIDPPNISVRTSYSGANADIIESQITEPLEKSINGIAGIKNISSNSSQGVSSINIEFNLGVDLEAAANDVRDKVSQAMRQLPQDLDAPPEVSKADAGSDYIISVSVQSSARNQLELTEYATNILMERFQTIPGVSYVRILGEKKYAMRIWLDPSKLTAYSLTPLDVLDALNKENVELPSGKIAGDATELTVRTFGRLFSEDDFNNVRIKTGPTGSIRLRDVGSAVLGPENEEIMLKGRLVPMIGVALIPLPGSNYVEIADEFYKRLDKIKKEVPNDITLTIATDQTIFITRSIHEVQETLILSFLLVVLIVFLFFRDFIIAIRPLIDIPVSLIATFFIMYVAGFSINVLTMLGIVLATGLVVDDGIVVTENIYKKLEGGMNKFKAAREGSKEIYFAVISTSITLAVVFLPIIFMQGFVGRLFREFGFVVAGAVLISCFVSLTLTPVLSVKLTRDHRKKTKFYTLTEPLFNGMENGYRRSLTAFMKVRWVGVVIIVLCVAGSYFMIKVLPSELAPLEDRNQFRMTVSAPEGMSFEYMDKYIDGLTEFVMDSVPEANIVYSMAGSAGGGTSGGVNSGFVRTFLNDPNERQRSQQDVVNMINRNLYRFPAGKAFVAQEQTISTNRRAGQPVQFVIQNNNFEKLTAALPKFLEAAGNNPTLLGVDTDLKFNKPELRIVINRLKATELGVSVADISETLRLAYSNLRFGYFTKDGKQYQVIGQVDRINRDEPDDLKALFVRTTSGDLISLDNVVTIEESTTPPALYHFNRYRSATISSGLAPGKTIGDGVKAMQEIAATVLDDSFTTSLSGSSRDYAESSSNTAFAFVLALVLIYLLLAAQFESYIDPFVIMLTVPLAMTGAFLALLLFGQTINIFSEIGIIMLIGLVTKNGILIVEFANQKREEGMNKLEAVIEASKLRLRPILMTSLAMALGSLPLALSLGAASSSRVPLGLVIVGGVIFSLILTLFVIPAMYSFLARKKRHHDPEEEDEAIVEKDLVYED</sequence>
<dbReference type="PANTHER" id="PTHR32063:SF28">
    <property type="entry name" value="BLR2861 PROTEIN"/>
    <property type="match status" value="1"/>
</dbReference>
<protein>
    <submittedName>
        <fullName evidence="2">Multidrug efflux pump</fullName>
    </submittedName>
</protein>
<dbReference type="Gene3D" id="3.30.70.1430">
    <property type="entry name" value="Multidrug efflux transporter AcrB pore domain"/>
    <property type="match status" value="2"/>
</dbReference>
<dbReference type="Gene3D" id="3.30.70.1440">
    <property type="entry name" value="Multidrug efflux transporter AcrB pore domain"/>
    <property type="match status" value="1"/>
</dbReference>
<dbReference type="PRINTS" id="PR00702">
    <property type="entry name" value="ACRIFLAVINRP"/>
</dbReference>
<keyword evidence="1" id="KW-1133">Transmembrane helix</keyword>